<dbReference type="Gene3D" id="1.10.8.60">
    <property type="match status" value="1"/>
</dbReference>
<evidence type="ECO:0000256" key="1">
    <source>
        <dbReference type="ARBA" id="ARBA00022741"/>
    </source>
</evidence>
<keyword evidence="1" id="KW-0547">Nucleotide-binding</keyword>
<name>A0ABQ0AB84_9GAMM</name>
<dbReference type="PANTHER" id="PTHR32071">
    <property type="entry name" value="TRANSCRIPTIONAL REGULATORY PROTEIN"/>
    <property type="match status" value="1"/>
</dbReference>
<evidence type="ECO:0000313" key="5">
    <source>
        <dbReference type="Proteomes" id="UP001465153"/>
    </source>
</evidence>
<comment type="caution">
    <text evidence="4">The sequence shown here is derived from an EMBL/GenBank/DDBJ whole genome shotgun (WGS) entry which is preliminary data.</text>
</comment>
<dbReference type="Pfam" id="PF00158">
    <property type="entry name" value="Sigma54_activat"/>
    <property type="match status" value="1"/>
</dbReference>
<keyword evidence="5" id="KW-1185">Reference proteome</keyword>
<reference evidence="4 5" key="1">
    <citation type="submission" date="2024-04" db="EMBL/GenBank/DDBJ databases">
        <title>Draft genome sequence of Sessilibacter corallicola NBRC 116591.</title>
        <authorList>
            <person name="Miyakawa T."/>
            <person name="Kusuya Y."/>
            <person name="Miura T."/>
        </authorList>
    </citation>
    <scope>NUCLEOTIDE SEQUENCE [LARGE SCALE GENOMIC DNA]</scope>
    <source>
        <strain evidence="4 5">KU-00831-HH</strain>
    </source>
</reference>
<dbReference type="CDD" id="cd00009">
    <property type="entry name" value="AAA"/>
    <property type="match status" value="1"/>
</dbReference>
<dbReference type="Proteomes" id="UP001465153">
    <property type="component" value="Unassembled WGS sequence"/>
</dbReference>
<dbReference type="PROSITE" id="PS00676">
    <property type="entry name" value="SIGMA54_INTERACT_2"/>
    <property type="match status" value="1"/>
</dbReference>
<protein>
    <recommendedName>
        <fullName evidence="3">Sigma-54 factor interaction domain-containing protein</fullName>
    </recommendedName>
</protein>
<dbReference type="InterPro" id="IPR025943">
    <property type="entry name" value="Sigma_54_int_dom_ATP-bd_2"/>
</dbReference>
<feature type="domain" description="Sigma-54 factor interaction" evidence="3">
    <location>
        <begin position="28"/>
        <end position="240"/>
    </location>
</feature>
<evidence type="ECO:0000256" key="2">
    <source>
        <dbReference type="ARBA" id="ARBA00022840"/>
    </source>
</evidence>
<dbReference type="InterPro" id="IPR058031">
    <property type="entry name" value="AAA_lid_NorR"/>
</dbReference>
<dbReference type="InterPro" id="IPR027417">
    <property type="entry name" value="P-loop_NTPase"/>
</dbReference>
<dbReference type="InterPro" id="IPR003593">
    <property type="entry name" value="AAA+_ATPase"/>
</dbReference>
<dbReference type="Pfam" id="PF25601">
    <property type="entry name" value="AAA_lid_14"/>
    <property type="match status" value="1"/>
</dbReference>
<proteinExistence type="predicted"/>
<evidence type="ECO:0000313" key="4">
    <source>
        <dbReference type="EMBL" id="GAA6168912.1"/>
    </source>
</evidence>
<keyword evidence="2" id="KW-0067">ATP-binding</keyword>
<dbReference type="InterPro" id="IPR002078">
    <property type="entry name" value="Sigma_54_int"/>
</dbReference>
<accession>A0ABQ0AB84</accession>
<dbReference type="SMART" id="SM00382">
    <property type="entry name" value="AAA"/>
    <property type="match status" value="1"/>
</dbReference>
<organism evidence="4 5">
    <name type="scientific">Sessilibacter corallicola</name>
    <dbReference type="NCBI Taxonomy" id="2904075"/>
    <lineage>
        <taxon>Bacteria</taxon>
        <taxon>Pseudomonadati</taxon>
        <taxon>Pseudomonadota</taxon>
        <taxon>Gammaproteobacteria</taxon>
        <taxon>Cellvibrionales</taxon>
        <taxon>Cellvibrionaceae</taxon>
        <taxon>Sessilibacter</taxon>
    </lineage>
</organism>
<dbReference type="EMBL" id="BAABWN010000009">
    <property type="protein sequence ID" value="GAA6168912.1"/>
    <property type="molecule type" value="Genomic_DNA"/>
</dbReference>
<gene>
    <name evidence="4" type="ORF">NBRC116591_27230</name>
</gene>
<dbReference type="RefSeq" id="WP_353303604.1">
    <property type="nucleotide sequence ID" value="NZ_BAABWN010000009.1"/>
</dbReference>
<evidence type="ECO:0000259" key="3">
    <source>
        <dbReference type="PROSITE" id="PS50045"/>
    </source>
</evidence>
<dbReference type="SUPFAM" id="SSF52540">
    <property type="entry name" value="P-loop containing nucleoside triphosphate hydrolases"/>
    <property type="match status" value="1"/>
</dbReference>
<sequence length="340" mass="38242">MTVHLPLNSVGLDDIVLSDDVCGLATILAKNKKLPSVIYGETGTGKEEFAKIVHKRRCVLESSIPFISVNCANINNDLAASILFGHVRGAFSGADKSTEGLVAAAHGGILFLDEIQALSYEVQQRMLRVLNDGSYNRLGDVKTCYSNFQVIAATTKDLDEEVEKGNFIIDLRSRLLGVEVKLPPLRERKEDIPKFIDIFTRQNKVELLDQEKQQLVDICESYYWQGNIRQLFQVLSAWVALCDGHLNVDRFPSYKSMFAPRAKNSCDYDHYVEVLDAVTQAIGLYIPLNTAIETIESFILRNAIQDAGNLTEVYEGMKLSRNNFYIKRRKYGLTTEVMTE</sequence>
<dbReference type="PROSITE" id="PS50045">
    <property type="entry name" value="SIGMA54_INTERACT_4"/>
    <property type="match status" value="1"/>
</dbReference>
<dbReference type="Gene3D" id="3.40.50.300">
    <property type="entry name" value="P-loop containing nucleotide triphosphate hydrolases"/>
    <property type="match status" value="1"/>
</dbReference>